<comment type="similarity">
    <text evidence="3">Belongs to the YihI family.</text>
</comment>
<dbReference type="InterPro" id="IPR007336">
    <property type="entry name" value="YihI"/>
</dbReference>
<accession>A0ABP7DSV1</accession>
<dbReference type="RefSeq" id="WP_344963997.1">
    <property type="nucleotide sequence ID" value="NZ_BAABDS010000026.1"/>
</dbReference>
<name>A0ABP7DSV1_9GAMM</name>
<keyword evidence="1 3" id="KW-0343">GTPase activation</keyword>
<feature type="region of interest" description="Disordered" evidence="4">
    <location>
        <begin position="1"/>
        <end position="99"/>
    </location>
</feature>
<reference evidence="6" key="1">
    <citation type="journal article" date="2019" name="Int. J. Syst. Evol. Microbiol.">
        <title>The Global Catalogue of Microorganisms (GCM) 10K type strain sequencing project: providing services to taxonomists for standard genome sequencing and annotation.</title>
        <authorList>
            <consortium name="The Broad Institute Genomics Platform"/>
            <consortium name="The Broad Institute Genome Sequencing Center for Infectious Disease"/>
            <person name="Wu L."/>
            <person name="Ma J."/>
        </authorList>
    </citation>
    <scope>NUCLEOTIDE SEQUENCE [LARGE SCALE GENOMIC DNA]</scope>
    <source>
        <strain evidence="6">JCM 17329</strain>
    </source>
</reference>
<protein>
    <recommendedName>
        <fullName evidence="3">Der GTPase-activating protein YihI</fullName>
    </recommendedName>
</protein>
<organism evidence="5 6">
    <name type="scientific">Oceanisphaera sediminis</name>
    <dbReference type="NCBI Taxonomy" id="981381"/>
    <lineage>
        <taxon>Bacteria</taxon>
        <taxon>Pseudomonadati</taxon>
        <taxon>Pseudomonadota</taxon>
        <taxon>Gammaproteobacteria</taxon>
        <taxon>Aeromonadales</taxon>
        <taxon>Aeromonadaceae</taxon>
        <taxon>Oceanisphaera</taxon>
    </lineage>
</organism>
<keyword evidence="2 3" id="KW-0690">Ribosome biogenesis</keyword>
<sequence>MTRIKKTRTPGQIGARKESRETAEQSKDRKRKAKRKGLAPGSRHNTGESGQQHGGSKTPRDPRLGSKKPIALVQGETTKVADSSTPAKPAKAPKPAGVTPVIDTDVEVLTPEQELEQLENNERLNTLLDKVDAGEKLGKNDAGWLDQTLARHQQLLEELGLLEEDEDEPAEGDDLWTRFMDADLDPAQYEDKEDKS</sequence>
<feature type="compositionally biased region" description="Polar residues" evidence="4">
    <location>
        <begin position="43"/>
        <end position="55"/>
    </location>
</feature>
<feature type="compositionally biased region" description="Basic and acidic residues" evidence="4">
    <location>
        <begin position="15"/>
        <end position="27"/>
    </location>
</feature>
<keyword evidence="6" id="KW-1185">Reference proteome</keyword>
<evidence type="ECO:0000256" key="1">
    <source>
        <dbReference type="ARBA" id="ARBA00022468"/>
    </source>
</evidence>
<comment type="caution">
    <text evidence="5">The sequence shown here is derived from an EMBL/GenBank/DDBJ whole genome shotgun (WGS) entry which is preliminary data.</text>
</comment>
<comment type="subunit">
    <text evidence="3">Interacts with Der.</text>
</comment>
<evidence type="ECO:0000256" key="3">
    <source>
        <dbReference type="HAMAP-Rule" id="MF_01058"/>
    </source>
</evidence>
<comment type="function">
    <text evidence="3">A GTPase-activating protein (GAP) that modifies Der/EngA GTPase function. May play a role in ribosome biogenesis.</text>
</comment>
<feature type="compositionally biased region" description="Low complexity" evidence="4">
    <location>
        <begin position="86"/>
        <end position="96"/>
    </location>
</feature>
<dbReference type="Pfam" id="PF04220">
    <property type="entry name" value="YihI"/>
    <property type="match status" value="1"/>
</dbReference>
<feature type="compositionally biased region" description="Polar residues" evidence="4">
    <location>
        <begin position="75"/>
        <end position="85"/>
    </location>
</feature>
<evidence type="ECO:0000313" key="5">
    <source>
        <dbReference type="EMBL" id="GAA3709492.1"/>
    </source>
</evidence>
<dbReference type="EMBL" id="BAABDS010000026">
    <property type="protein sequence ID" value="GAA3709492.1"/>
    <property type="molecule type" value="Genomic_DNA"/>
</dbReference>
<dbReference type="Proteomes" id="UP001501479">
    <property type="component" value="Unassembled WGS sequence"/>
</dbReference>
<dbReference type="HAMAP" id="MF_01058">
    <property type="entry name" value="GAP_YihI"/>
    <property type="match status" value="1"/>
</dbReference>
<gene>
    <name evidence="3 5" type="primary">yihI</name>
    <name evidence="5" type="ORF">GCM10022421_15810</name>
</gene>
<feature type="compositionally biased region" description="Basic residues" evidence="4">
    <location>
        <begin position="28"/>
        <end position="37"/>
    </location>
</feature>
<dbReference type="NCBIfam" id="NF003560">
    <property type="entry name" value="PRK05244.1-1"/>
    <property type="match status" value="1"/>
</dbReference>
<proteinExistence type="inferred from homology"/>
<evidence type="ECO:0000256" key="4">
    <source>
        <dbReference type="SAM" id="MobiDB-lite"/>
    </source>
</evidence>
<evidence type="ECO:0000256" key="2">
    <source>
        <dbReference type="ARBA" id="ARBA00022517"/>
    </source>
</evidence>
<evidence type="ECO:0000313" key="6">
    <source>
        <dbReference type="Proteomes" id="UP001501479"/>
    </source>
</evidence>